<evidence type="ECO:0000259" key="3">
    <source>
        <dbReference type="Pfam" id="PF13359"/>
    </source>
</evidence>
<evidence type="ECO:0000313" key="4">
    <source>
        <dbReference type="EMBL" id="RPA78411.1"/>
    </source>
</evidence>
<keyword evidence="5" id="KW-1185">Reference proteome</keyword>
<accession>A0A3N4I2F9</accession>
<protein>
    <recommendedName>
        <fullName evidence="3">DDE Tnp4 domain-containing protein</fullName>
    </recommendedName>
</protein>
<dbReference type="Pfam" id="PF13359">
    <property type="entry name" value="DDE_Tnp_4"/>
    <property type="match status" value="1"/>
</dbReference>
<dbReference type="GO" id="GO:0046872">
    <property type="term" value="F:metal ion binding"/>
    <property type="evidence" value="ECO:0007669"/>
    <property type="project" value="UniProtKB-KW"/>
</dbReference>
<gene>
    <name evidence="4" type="ORF">BJ508DRAFT_212043</name>
</gene>
<dbReference type="InterPro" id="IPR027806">
    <property type="entry name" value="HARBI1_dom"/>
</dbReference>
<comment type="cofactor">
    <cofactor evidence="1">
        <name>a divalent metal cation</name>
        <dbReference type="ChEBI" id="CHEBI:60240"/>
    </cofactor>
</comment>
<dbReference type="OrthoDB" id="5289248at2759"/>
<feature type="domain" description="DDE Tnp4" evidence="3">
    <location>
        <begin position="171"/>
        <end position="322"/>
    </location>
</feature>
<evidence type="ECO:0000256" key="2">
    <source>
        <dbReference type="ARBA" id="ARBA00022723"/>
    </source>
</evidence>
<dbReference type="PANTHER" id="PTHR34615">
    <property type="entry name" value="PX DOMAIN-CONTAINING PROTEIN"/>
    <property type="match status" value="1"/>
</dbReference>
<dbReference type="Proteomes" id="UP000275078">
    <property type="component" value="Unassembled WGS sequence"/>
</dbReference>
<dbReference type="PANTHER" id="PTHR34615:SF1">
    <property type="entry name" value="PX DOMAIN-CONTAINING PROTEIN"/>
    <property type="match status" value="1"/>
</dbReference>
<keyword evidence="2" id="KW-0479">Metal-binding</keyword>
<sequence>MNDLDDAYHDISLDSLDDDLLFIYLISKYPSLTQADQRRRYNKIDVHSIHEREFRHLTRFDYTDLCQLACLLQIPETFTVSRHRFSRIEGLFILCVRLAFPYRTETLSIFLGWSPTAISRASNYILLHIQANWQYLLHDFNSGHLTEERLTLYAQAISNKGAPLDKCWGFLDCTIRAISRPIQWQRELYNGHHREHSLKYAAVKCPDGLIRHLYGPIPGRRNDNHLLKQSQLLERCLEYAPEFYLYGDSAYGKYQVLLSPWSRIELSEAQFEFNLQMSRVRECVEWGFEDILRLWTSLTFTRSQKLFGTLVGAQFKVATLLTNLHICLYGCQTSRYFNLNPQSLEDYLKFGPKPTFQDLTLSE</sequence>
<dbReference type="AlphaFoldDB" id="A0A3N4I2F9"/>
<proteinExistence type="predicted"/>
<name>A0A3N4I2F9_ASCIM</name>
<reference evidence="4 5" key="1">
    <citation type="journal article" date="2018" name="Nat. Ecol. Evol.">
        <title>Pezizomycetes genomes reveal the molecular basis of ectomycorrhizal truffle lifestyle.</title>
        <authorList>
            <person name="Murat C."/>
            <person name="Payen T."/>
            <person name="Noel B."/>
            <person name="Kuo A."/>
            <person name="Morin E."/>
            <person name="Chen J."/>
            <person name="Kohler A."/>
            <person name="Krizsan K."/>
            <person name="Balestrini R."/>
            <person name="Da Silva C."/>
            <person name="Montanini B."/>
            <person name="Hainaut M."/>
            <person name="Levati E."/>
            <person name="Barry K.W."/>
            <person name="Belfiori B."/>
            <person name="Cichocki N."/>
            <person name="Clum A."/>
            <person name="Dockter R.B."/>
            <person name="Fauchery L."/>
            <person name="Guy J."/>
            <person name="Iotti M."/>
            <person name="Le Tacon F."/>
            <person name="Lindquist E.A."/>
            <person name="Lipzen A."/>
            <person name="Malagnac F."/>
            <person name="Mello A."/>
            <person name="Molinier V."/>
            <person name="Miyauchi S."/>
            <person name="Poulain J."/>
            <person name="Riccioni C."/>
            <person name="Rubini A."/>
            <person name="Sitrit Y."/>
            <person name="Splivallo R."/>
            <person name="Traeger S."/>
            <person name="Wang M."/>
            <person name="Zifcakova L."/>
            <person name="Wipf D."/>
            <person name="Zambonelli A."/>
            <person name="Paolocci F."/>
            <person name="Nowrousian M."/>
            <person name="Ottonello S."/>
            <person name="Baldrian P."/>
            <person name="Spatafora J.W."/>
            <person name="Henrissat B."/>
            <person name="Nagy L.G."/>
            <person name="Aury J.M."/>
            <person name="Wincker P."/>
            <person name="Grigoriev I.V."/>
            <person name="Bonfante P."/>
            <person name="Martin F.M."/>
        </authorList>
    </citation>
    <scope>NUCLEOTIDE SEQUENCE [LARGE SCALE GENOMIC DNA]</scope>
    <source>
        <strain evidence="4 5">RN42</strain>
    </source>
</reference>
<evidence type="ECO:0000313" key="5">
    <source>
        <dbReference type="Proteomes" id="UP000275078"/>
    </source>
</evidence>
<organism evidence="4 5">
    <name type="scientific">Ascobolus immersus RN42</name>
    <dbReference type="NCBI Taxonomy" id="1160509"/>
    <lineage>
        <taxon>Eukaryota</taxon>
        <taxon>Fungi</taxon>
        <taxon>Dikarya</taxon>
        <taxon>Ascomycota</taxon>
        <taxon>Pezizomycotina</taxon>
        <taxon>Pezizomycetes</taxon>
        <taxon>Pezizales</taxon>
        <taxon>Ascobolaceae</taxon>
        <taxon>Ascobolus</taxon>
    </lineage>
</organism>
<dbReference type="STRING" id="1160509.A0A3N4I2F9"/>
<dbReference type="EMBL" id="ML119712">
    <property type="protein sequence ID" value="RPA78411.1"/>
    <property type="molecule type" value="Genomic_DNA"/>
</dbReference>
<evidence type="ECO:0000256" key="1">
    <source>
        <dbReference type="ARBA" id="ARBA00001968"/>
    </source>
</evidence>